<dbReference type="EMBL" id="JACIFD010000007">
    <property type="protein sequence ID" value="MBB4071513.1"/>
    <property type="molecule type" value="Genomic_DNA"/>
</dbReference>
<proteinExistence type="predicted"/>
<feature type="domain" description="DUF3071" evidence="2">
    <location>
        <begin position="3"/>
        <end position="161"/>
    </location>
</feature>
<dbReference type="NCBIfam" id="NF040712">
    <property type="entry name" value="SepH"/>
    <property type="match status" value="1"/>
</dbReference>
<keyword evidence="4" id="KW-1185">Reference proteome</keyword>
<dbReference type="AlphaFoldDB" id="A0A840DIG3"/>
<organism evidence="3 4">
    <name type="scientific">Canibacter oris</name>
    <dbReference type="NCBI Taxonomy" id="1365628"/>
    <lineage>
        <taxon>Bacteria</taxon>
        <taxon>Bacillati</taxon>
        <taxon>Actinomycetota</taxon>
        <taxon>Actinomycetes</taxon>
        <taxon>Micrococcales</taxon>
        <taxon>Microbacteriaceae</taxon>
        <taxon>Canibacter</taxon>
    </lineage>
</organism>
<dbReference type="Pfam" id="PF11268">
    <property type="entry name" value="DUF3071"/>
    <property type="match status" value="1"/>
</dbReference>
<dbReference type="Proteomes" id="UP000571183">
    <property type="component" value="Unassembled WGS sequence"/>
</dbReference>
<dbReference type="InterPro" id="IPR047682">
    <property type="entry name" value="SepH-like"/>
</dbReference>
<comment type="caution">
    <text evidence="3">The sequence shown here is derived from an EMBL/GenBank/DDBJ whole genome shotgun (WGS) entry which is preliminary data.</text>
</comment>
<evidence type="ECO:0000259" key="2">
    <source>
        <dbReference type="Pfam" id="PF11268"/>
    </source>
</evidence>
<reference evidence="3 4" key="1">
    <citation type="submission" date="2020-08" db="EMBL/GenBank/DDBJ databases">
        <title>Sequencing the genomes of 1000 actinobacteria strains.</title>
        <authorList>
            <person name="Klenk H.-P."/>
        </authorList>
    </citation>
    <scope>NUCLEOTIDE SEQUENCE [LARGE SCALE GENOMIC DNA]</scope>
    <source>
        <strain evidence="3 4">DSM 27064</strain>
    </source>
</reference>
<sequence>MTELTFASRTATALTLLDDDGNEYLLPVDNTLLHEVRAALQQQSGASQVRPAEIQRLLRRGLSVPEVAAETGYQQEDVERFAPPVERELSYILDRAFAVPVRTTGGQLETGEKFGETIAARLVSLGANEVKWRACQDAKRRWRITVDYSVYGEQLTAVWGFDSAKKQLTAANESAAELSKQQVADPLIPSKPRAVSSTAAAPAQQQEPEKVATVTEFPDFGGAVIAPEDEYDFEFGEPLETSNLDETANLLEALRQRRGEREREIYTGAEQAADLAAPLWQEESESVAAAQPDVAESAGTAVDAEQQYDTSAYERLSDGVNLKKPHPEPAETVAEKPKKRGRTAIPSWDEILFGTRPDDN</sequence>
<evidence type="ECO:0000313" key="4">
    <source>
        <dbReference type="Proteomes" id="UP000571183"/>
    </source>
</evidence>
<feature type="region of interest" description="Disordered" evidence="1">
    <location>
        <begin position="287"/>
        <end position="360"/>
    </location>
</feature>
<gene>
    <name evidence="3" type="ORF">F5897_000821</name>
</gene>
<dbReference type="RefSeq" id="WP_183304573.1">
    <property type="nucleotide sequence ID" value="NZ_JACIFD010000007.1"/>
</dbReference>
<evidence type="ECO:0000256" key="1">
    <source>
        <dbReference type="SAM" id="MobiDB-lite"/>
    </source>
</evidence>
<feature type="compositionally biased region" description="Basic and acidic residues" evidence="1">
    <location>
        <begin position="325"/>
        <end position="336"/>
    </location>
</feature>
<dbReference type="InterPro" id="IPR021421">
    <property type="entry name" value="DUF3071"/>
</dbReference>
<accession>A0A840DIG3</accession>
<name>A0A840DIG3_9MICO</name>
<evidence type="ECO:0000313" key="3">
    <source>
        <dbReference type="EMBL" id="MBB4071513.1"/>
    </source>
</evidence>
<protein>
    <recommendedName>
        <fullName evidence="2">DUF3071 domain-containing protein</fullName>
    </recommendedName>
</protein>